<dbReference type="Pfam" id="PF00702">
    <property type="entry name" value="Hydrolase"/>
    <property type="match status" value="1"/>
</dbReference>
<dbReference type="NCBIfam" id="TIGR01509">
    <property type="entry name" value="HAD-SF-IA-v3"/>
    <property type="match status" value="1"/>
</dbReference>
<dbReference type="EMBL" id="JAATJL010000001">
    <property type="protein sequence ID" value="NJC21283.1"/>
    <property type="molecule type" value="Genomic_DNA"/>
</dbReference>
<accession>A0A846RE38</accession>
<comment type="caution">
    <text evidence="1">The sequence shown here is derived from an EMBL/GenBank/DDBJ whole genome shotgun (WGS) entry which is preliminary data.</text>
</comment>
<proteinExistence type="predicted"/>
<dbReference type="RefSeq" id="WP_167990840.1">
    <property type="nucleotide sequence ID" value="NZ_JAATJL010000001.1"/>
</dbReference>
<reference evidence="1 2" key="1">
    <citation type="submission" date="2020-03" db="EMBL/GenBank/DDBJ databases">
        <title>Sequencing the genomes of 1000 actinobacteria strains.</title>
        <authorList>
            <person name="Klenk H.-P."/>
        </authorList>
    </citation>
    <scope>NUCLEOTIDE SEQUENCE [LARGE SCALE GENOMIC DNA]</scope>
    <source>
        <strain evidence="1 2">DSM 16403</strain>
    </source>
</reference>
<dbReference type="GO" id="GO:0016787">
    <property type="term" value="F:hydrolase activity"/>
    <property type="evidence" value="ECO:0007669"/>
    <property type="project" value="UniProtKB-KW"/>
</dbReference>
<dbReference type="PANTHER" id="PTHR43611:SF3">
    <property type="entry name" value="FLAVIN MONONUCLEOTIDE HYDROLASE 1, CHLOROPLATIC"/>
    <property type="match status" value="1"/>
</dbReference>
<protein>
    <submittedName>
        <fullName evidence="1">Putative hydrolase of the HAD superfamily</fullName>
    </submittedName>
</protein>
<dbReference type="Gene3D" id="3.40.50.1000">
    <property type="entry name" value="HAD superfamily/HAD-like"/>
    <property type="match status" value="1"/>
</dbReference>
<organism evidence="1 2">
    <name type="scientific">Arthrobacter pigmenti</name>
    <dbReference type="NCBI Taxonomy" id="271432"/>
    <lineage>
        <taxon>Bacteria</taxon>
        <taxon>Bacillati</taxon>
        <taxon>Actinomycetota</taxon>
        <taxon>Actinomycetes</taxon>
        <taxon>Micrococcales</taxon>
        <taxon>Micrococcaceae</taxon>
        <taxon>Arthrobacter</taxon>
    </lineage>
</organism>
<sequence>MPTVLMVDVDGVLIRQPPGRVWYATLQGELGIDPDELQREFFDTHFEDVVTGRADLLERLGPVLADIAPDVSCGDFVEYWFANDSELDRRLLADIDAVRATGMSTQLATVQEHHRAKHLWEKLGLQDHFDRMHYAADLGCRKSDPEFYRTIERRIGIAGKRICLIDDDQANVDAARRAGWNAALWLPDSRLQEVLSLLPSSETC</sequence>
<dbReference type="PANTHER" id="PTHR43611">
    <property type="entry name" value="ALPHA-D-GLUCOSE 1-PHOSPHATE PHOSPHATASE"/>
    <property type="match status" value="1"/>
</dbReference>
<dbReference type="InterPro" id="IPR036412">
    <property type="entry name" value="HAD-like_sf"/>
</dbReference>
<evidence type="ECO:0000313" key="2">
    <source>
        <dbReference type="Proteomes" id="UP000547458"/>
    </source>
</evidence>
<dbReference type="InterPro" id="IPR023214">
    <property type="entry name" value="HAD_sf"/>
</dbReference>
<dbReference type="AlphaFoldDB" id="A0A846RE38"/>
<dbReference type="SFLD" id="SFLDS00003">
    <property type="entry name" value="Haloacid_Dehalogenase"/>
    <property type="match status" value="1"/>
</dbReference>
<dbReference type="Proteomes" id="UP000547458">
    <property type="component" value="Unassembled WGS sequence"/>
</dbReference>
<evidence type="ECO:0000313" key="1">
    <source>
        <dbReference type="EMBL" id="NJC21283.1"/>
    </source>
</evidence>
<dbReference type="InterPro" id="IPR006439">
    <property type="entry name" value="HAD-SF_hydro_IA"/>
</dbReference>
<name>A0A846RE38_9MICC</name>
<dbReference type="SUPFAM" id="SSF56784">
    <property type="entry name" value="HAD-like"/>
    <property type="match status" value="1"/>
</dbReference>
<gene>
    <name evidence="1" type="ORF">BJ994_000359</name>
</gene>
<keyword evidence="1" id="KW-0378">Hydrolase</keyword>
<keyword evidence="2" id="KW-1185">Reference proteome</keyword>
<dbReference type="SFLD" id="SFLDG01129">
    <property type="entry name" value="C1.5:_HAD__Beta-PGM__Phosphata"/>
    <property type="match status" value="1"/>
</dbReference>